<protein>
    <submittedName>
        <fullName evidence="1">Uncharacterized protein</fullName>
    </submittedName>
</protein>
<dbReference type="Proteomes" id="UP000003639">
    <property type="component" value="Unassembled WGS sequence"/>
</dbReference>
<evidence type="ECO:0000313" key="2">
    <source>
        <dbReference type="Proteomes" id="UP000003639"/>
    </source>
</evidence>
<keyword evidence="2" id="KW-1185">Reference proteome</keyword>
<reference evidence="1 2" key="1">
    <citation type="submission" date="2007-04" db="EMBL/GenBank/DDBJ databases">
        <authorList>
            <person name="Fulton L."/>
            <person name="Clifton S."/>
            <person name="Fulton B."/>
            <person name="Xu J."/>
            <person name="Minx P."/>
            <person name="Pepin K.H."/>
            <person name="Johnson M."/>
            <person name="Thiruvilangam P."/>
            <person name="Bhonagiri V."/>
            <person name="Nash W.E."/>
            <person name="Mardis E.R."/>
            <person name="Wilson R.K."/>
        </authorList>
    </citation>
    <scope>NUCLEOTIDE SEQUENCE [LARGE SCALE GENOMIC DNA]</scope>
    <source>
        <strain evidence="1 2">ATCC 29799</strain>
    </source>
</reference>
<comment type="caution">
    <text evidence="1">The sequence shown here is derived from an EMBL/GenBank/DDBJ whole genome shotgun (WGS) entry which is preliminary data.</text>
</comment>
<organism evidence="1 2">
    <name type="scientific">Pseudoflavonifractor capillosus ATCC 29799</name>
    <dbReference type="NCBI Taxonomy" id="411467"/>
    <lineage>
        <taxon>Bacteria</taxon>
        <taxon>Bacillati</taxon>
        <taxon>Bacillota</taxon>
        <taxon>Clostridia</taxon>
        <taxon>Eubacteriales</taxon>
        <taxon>Oscillospiraceae</taxon>
        <taxon>Pseudoflavonifractor</taxon>
    </lineage>
</organism>
<name>A6NQK7_9FIRM</name>
<accession>A6NQK7</accession>
<dbReference type="EMBL" id="AAXG02000004">
    <property type="protein sequence ID" value="EDN01812.1"/>
    <property type="molecule type" value="Genomic_DNA"/>
</dbReference>
<sequence length="46" mass="4911">MRSKPFCGSEPSGCATECILPYPRCAANFDGKIACVFGQNILKTKG</sequence>
<reference evidence="1 2" key="2">
    <citation type="submission" date="2007-06" db="EMBL/GenBank/DDBJ databases">
        <title>Draft genome sequence of Pseudoflavonifractor capillosus ATCC 29799.</title>
        <authorList>
            <person name="Sudarsanam P."/>
            <person name="Ley R."/>
            <person name="Guruge J."/>
            <person name="Turnbaugh P.J."/>
            <person name="Mahowald M."/>
            <person name="Liep D."/>
            <person name="Gordon J."/>
        </authorList>
    </citation>
    <scope>NUCLEOTIDE SEQUENCE [LARGE SCALE GENOMIC DNA]</scope>
    <source>
        <strain evidence="1 2">ATCC 29799</strain>
    </source>
</reference>
<gene>
    <name evidence="1" type="ORF">BACCAP_00477</name>
</gene>
<evidence type="ECO:0000313" key="1">
    <source>
        <dbReference type="EMBL" id="EDN01812.1"/>
    </source>
</evidence>
<dbReference type="STRING" id="411467.BACCAP_00477"/>
<dbReference type="AlphaFoldDB" id="A6NQK7"/>
<proteinExistence type="predicted"/>